<accession>A0ABU9XDB0</accession>
<evidence type="ECO:0000256" key="1">
    <source>
        <dbReference type="SAM" id="Phobius"/>
    </source>
</evidence>
<dbReference type="RefSeq" id="WP_345823698.1">
    <property type="nucleotide sequence ID" value="NZ_JBDIML010000001.1"/>
</dbReference>
<keyword evidence="1" id="KW-0812">Transmembrane</keyword>
<comment type="caution">
    <text evidence="2">The sequence shown here is derived from an EMBL/GenBank/DDBJ whole genome shotgun (WGS) entry which is preliminary data.</text>
</comment>
<keyword evidence="3" id="KW-1185">Reference proteome</keyword>
<name>A0ABU9XDB0_9BACI</name>
<protein>
    <submittedName>
        <fullName evidence="2">Uncharacterized protein</fullName>
    </submittedName>
</protein>
<organism evidence="2 3">
    <name type="scientific">Ornithinibacillus xuwenensis</name>
    <dbReference type="NCBI Taxonomy" id="3144668"/>
    <lineage>
        <taxon>Bacteria</taxon>
        <taxon>Bacillati</taxon>
        <taxon>Bacillota</taxon>
        <taxon>Bacilli</taxon>
        <taxon>Bacillales</taxon>
        <taxon>Bacillaceae</taxon>
        <taxon>Ornithinibacillus</taxon>
    </lineage>
</organism>
<gene>
    <name evidence="2" type="ORF">ABC228_03520</name>
</gene>
<proteinExistence type="predicted"/>
<evidence type="ECO:0000313" key="3">
    <source>
        <dbReference type="Proteomes" id="UP001444625"/>
    </source>
</evidence>
<reference evidence="2 3" key="1">
    <citation type="submission" date="2024-05" db="EMBL/GenBank/DDBJ databases">
        <authorList>
            <person name="Haq I."/>
            <person name="Ullah Z."/>
            <person name="Ahmad R."/>
            <person name="Li M."/>
            <person name="Tong Y."/>
        </authorList>
    </citation>
    <scope>NUCLEOTIDE SEQUENCE [LARGE SCALE GENOMIC DNA]</scope>
    <source>
        <strain evidence="2 3">16A2E</strain>
    </source>
</reference>
<dbReference type="EMBL" id="JBDIML010000001">
    <property type="protein sequence ID" value="MEN2766244.1"/>
    <property type="molecule type" value="Genomic_DNA"/>
</dbReference>
<dbReference type="Proteomes" id="UP001444625">
    <property type="component" value="Unassembled WGS sequence"/>
</dbReference>
<keyword evidence="1" id="KW-1133">Transmembrane helix</keyword>
<keyword evidence="1" id="KW-0472">Membrane</keyword>
<evidence type="ECO:0000313" key="2">
    <source>
        <dbReference type="EMBL" id="MEN2766244.1"/>
    </source>
</evidence>
<feature type="transmembrane region" description="Helical" evidence="1">
    <location>
        <begin position="12"/>
        <end position="32"/>
    </location>
</feature>
<sequence>MVKEISKGGGKILSTKTMLLGIAIMLVAIYIPHEVAFRTGGYEISLLALGFILVVFGLFIKEKKGHS</sequence>
<feature type="transmembrane region" description="Helical" evidence="1">
    <location>
        <begin position="44"/>
        <end position="60"/>
    </location>
</feature>